<comment type="caution">
    <text evidence="2">The sequence shown here is derived from an EMBL/GenBank/DDBJ whole genome shotgun (WGS) entry which is preliminary data.</text>
</comment>
<dbReference type="InterPro" id="IPR036322">
    <property type="entry name" value="WD40_repeat_dom_sf"/>
</dbReference>
<sequence length="443" mass="49615">MLFRKAIHYVLYNITTQEYICMISETAICIYHCDGRKKQELTLQEPIQGLVYAQQINQYVAWTFCPQLKVMSHDFQTISNNWSKQSITCCLYNEDLNEIVTAGVGNVCTWHFYFGCRELMCATTVTKGLTQQDIFTELALERAPVLSLASIRTQRCYAVCGKGVAVIDLPKATLLSYEKHLHNRKITGITLVENLRCVATSSRDGNIKIWDENWNLQMVFVGHRGPVTALVIYPHGPYLLSASEDGTLRVWSLELSDKVDEIQMGTTVTRLGTKLGEDSIFSCANQRLDLWTIKHLYKPHTSIGYTVMAIKASSIGPASQFPTRASCSCADGTARLVSPDTGDIITTLLLEKGQQAMDLDYCLAREVLLVLTNQGDLLKANSLTNPMSVRWKVPASTQASQFCCFCIYKHTVDTELTHARWLQAVAGGSEEKIRILGVKDNDR</sequence>
<reference evidence="2 3" key="1">
    <citation type="journal article" date="2018" name="Nat. Ecol. Evol.">
        <title>Shark genomes provide insights into elasmobranch evolution and the origin of vertebrates.</title>
        <authorList>
            <person name="Hara Y"/>
            <person name="Yamaguchi K"/>
            <person name="Onimaru K"/>
            <person name="Kadota M"/>
            <person name="Koyanagi M"/>
            <person name="Keeley SD"/>
            <person name="Tatsumi K"/>
            <person name="Tanaka K"/>
            <person name="Motone F"/>
            <person name="Kageyama Y"/>
            <person name="Nozu R"/>
            <person name="Adachi N"/>
            <person name="Nishimura O"/>
            <person name="Nakagawa R"/>
            <person name="Tanegashima C"/>
            <person name="Kiyatake I"/>
            <person name="Matsumoto R"/>
            <person name="Murakumo K"/>
            <person name="Nishida K"/>
            <person name="Terakita A"/>
            <person name="Kuratani S"/>
            <person name="Sato K"/>
            <person name="Hyodo S Kuraku.S."/>
        </authorList>
    </citation>
    <scope>NUCLEOTIDE SEQUENCE [LARGE SCALE GENOMIC DNA]</scope>
</reference>
<dbReference type="SMART" id="SM00320">
    <property type="entry name" value="WD40"/>
    <property type="match status" value="4"/>
</dbReference>
<feature type="repeat" description="WD" evidence="1">
    <location>
        <begin position="179"/>
        <end position="211"/>
    </location>
</feature>
<dbReference type="OMA" id="ICMISET"/>
<gene>
    <name evidence="2" type="ORF">scyTo_0022465</name>
</gene>
<dbReference type="Pfam" id="PF00400">
    <property type="entry name" value="WD40"/>
    <property type="match status" value="2"/>
</dbReference>
<keyword evidence="3" id="KW-1185">Reference proteome</keyword>
<keyword evidence="1" id="KW-0853">WD repeat</keyword>
<dbReference type="InterPro" id="IPR015943">
    <property type="entry name" value="WD40/YVTN_repeat-like_dom_sf"/>
</dbReference>
<name>A0A401Q712_SCYTO</name>
<dbReference type="OrthoDB" id="6262491at2759"/>
<accession>A0A401Q712</accession>
<dbReference type="PROSITE" id="PS50082">
    <property type="entry name" value="WD_REPEATS_2"/>
    <property type="match status" value="2"/>
</dbReference>
<dbReference type="SUPFAM" id="SSF50978">
    <property type="entry name" value="WD40 repeat-like"/>
    <property type="match status" value="1"/>
</dbReference>
<feature type="repeat" description="WD" evidence="1">
    <location>
        <begin position="220"/>
        <end position="261"/>
    </location>
</feature>
<evidence type="ECO:0000313" key="3">
    <source>
        <dbReference type="Proteomes" id="UP000288216"/>
    </source>
</evidence>
<dbReference type="PANTHER" id="PTHR45532">
    <property type="entry name" value="WD REPEAT-CONTAINING PROTEIN 97"/>
    <property type="match status" value="1"/>
</dbReference>
<organism evidence="2 3">
    <name type="scientific">Scyliorhinus torazame</name>
    <name type="common">Cloudy catshark</name>
    <name type="synonym">Catulus torazame</name>
    <dbReference type="NCBI Taxonomy" id="75743"/>
    <lineage>
        <taxon>Eukaryota</taxon>
        <taxon>Metazoa</taxon>
        <taxon>Chordata</taxon>
        <taxon>Craniata</taxon>
        <taxon>Vertebrata</taxon>
        <taxon>Chondrichthyes</taxon>
        <taxon>Elasmobranchii</taxon>
        <taxon>Galeomorphii</taxon>
        <taxon>Galeoidea</taxon>
        <taxon>Carcharhiniformes</taxon>
        <taxon>Scyliorhinidae</taxon>
        <taxon>Scyliorhinus</taxon>
    </lineage>
</organism>
<evidence type="ECO:0000256" key="1">
    <source>
        <dbReference type="PROSITE-ProRule" id="PRU00221"/>
    </source>
</evidence>
<dbReference type="InterPro" id="IPR001680">
    <property type="entry name" value="WD40_rpt"/>
</dbReference>
<dbReference type="PROSITE" id="PS50294">
    <property type="entry name" value="WD_REPEATS_REGION"/>
    <property type="match status" value="2"/>
</dbReference>
<dbReference type="EMBL" id="BFAA01022628">
    <property type="protein sequence ID" value="GCB81156.1"/>
    <property type="molecule type" value="Genomic_DNA"/>
</dbReference>
<dbReference type="Gene3D" id="2.130.10.10">
    <property type="entry name" value="YVTN repeat-like/Quinoprotein amine dehydrogenase"/>
    <property type="match status" value="1"/>
</dbReference>
<dbReference type="AlphaFoldDB" id="A0A401Q712"/>
<dbReference type="PANTHER" id="PTHR45532:SF1">
    <property type="entry name" value="WD REPEAT-CONTAINING PROTEIN 97"/>
    <property type="match status" value="1"/>
</dbReference>
<dbReference type="Proteomes" id="UP000288216">
    <property type="component" value="Unassembled WGS sequence"/>
</dbReference>
<protein>
    <submittedName>
        <fullName evidence="2">Uncharacterized protein</fullName>
    </submittedName>
</protein>
<evidence type="ECO:0000313" key="2">
    <source>
        <dbReference type="EMBL" id="GCB81156.1"/>
    </source>
</evidence>
<proteinExistence type="predicted"/>